<protein>
    <submittedName>
        <fullName evidence="1">Uncharacterized protein</fullName>
    </submittedName>
</protein>
<dbReference type="EMBL" id="CP025189">
    <property type="protein sequence ID" value="AWV24670.1"/>
    <property type="molecule type" value="Genomic_DNA"/>
</dbReference>
<evidence type="ECO:0000313" key="1">
    <source>
        <dbReference type="EMBL" id="AWV24670.1"/>
    </source>
</evidence>
<dbReference type="AlphaFoldDB" id="A0A4Y1N3R5"/>
<organism evidence="1">
    <name type="scientific">Roseomonas mucosa</name>
    <dbReference type="NCBI Taxonomy" id="207340"/>
    <lineage>
        <taxon>Bacteria</taxon>
        <taxon>Pseudomonadati</taxon>
        <taxon>Pseudomonadota</taxon>
        <taxon>Alphaproteobacteria</taxon>
        <taxon>Acetobacterales</taxon>
        <taxon>Roseomonadaceae</taxon>
        <taxon>Roseomonas</taxon>
    </lineage>
</organism>
<sequence>MTEMPEQCLSMGTKLLKPAIAPAFQCGRAAISPVFDRASTAPNGLSNGLIWPKVGCALIAYDATAASNFLPLPAAPSFRAEQESPP</sequence>
<proteinExistence type="predicted"/>
<reference evidence="1" key="1">
    <citation type="submission" date="2017-12" db="EMBL/GenBank/DDBJ databases">
        <authorList>
            <person name="Martens C."/>
            <person name="Dahlstrom E."/>
            <person name="Barbian K."/>
            <person name="Sykora L."/>
            <person name="Ricklefs S."/>
            <person name="Bruno D."/>
            <person name="Anzick I."/>
            <person name="Myles I."/>
            <person name="Datta S.K."/>
        </authorList>
    </citation>
    <scope>NUCLEOTIDE SEQUENCE</scope>
    <source>
        <strain evidence="1">AD2</strain>
    </source>
</reference>
<name>A0A4Y1N3R5_9PROT</name>
<accession>A0A4Y1N3R5</accession>
<gene>
    <name evidence="1" type="ORF">RADP37_05262</name>
</gene>